<keyword evidence="1" id="KW-0808">Transferase</keyword>
<protein>
    <submittedName>
        <fullName evidence="8">Serine/threonine protein kinase</fullName>
    </submittedName>
</protein>
<organism evidence="8 9">
    <name type="scientific">Eiseniibacteriota bacterium</name>
    <dbReference type="NCBI Taxonomy" id="2212470"/>
    <lineage>
        <taxon>Bacteria</taxon>
        <taxon>Candidatus Eiseniibacteriota</taxon>
    </lineage>
</organism>
<keyword evidence="6" id="KW-1133">Transmembrane helix</keyword>
<name>A0A538UAQ5_UNCEI</name>
<keyword evidence="2" id="KW-0547">Nucleotide-binding</keyword>
<dbReference type="SMART" id="SM00220">
    <property type="entry name" value="S_TKc"/>
    <property type="match status" value="1"/>
</dbReference>
<dbReference type="InterPro" id="IPR011009">
    <property type="entry name" value="Kinase-like_dom_sf"/>
</dbReference>
<evidence type="ECO:0000313" key="8">
    <source>
        <dbReference type="EMBL" id="TMQ72954.1"/>
    </source>
</evidence>
<feature type="transmembrane region" description="Helical" evidence="6">
    <location>
        <begin position="584"/>
        <end position="608"/>
    </location>
</feature>
<dbReference type="SUPFAM" id="SSF56112">
    <property type="entry name" value="Protein kinase-like (PK-like)"/>
    <property type="match status" value="1"/>
</dbReference>
<evidence type="ECO:0000259" key="7">
    <source>
        <dbReference type="PROSITE" id="PS50011"/>
    </source>
</evidence>
<feature type="domain" description="Protein kinase" evidence="7">
    <location>
        <begin position="35"/>
        <end position="295"/>
    </location>
</feature>
<dbReference type="InterPro" id="IPR000719">
    <property type="entry name" value="Prot_kinase_dom"/>
</dbReference>
<keyword evidence="3 8" id="KW-0418">Kinase</keyword>
<dbReference type="Proteomes" id="UP000319836">
    <property type="component" value="Unassembled WGS sequence"/>
</dbReference>
<evidence type="ECO:0000256" key="2">
    <source>
        <dbReference type="ARBA" id="ARBA00022741"/>
    </source>
</evidence>
<evidence type="ECO:0000256" key="5">
    <source>
        <dbReference type="SAM" id="MobiDB-lite"/>
    </source>
</evidence>
<dbReference type="PANTHER" id="PTHR43289:SF6">
    <property type="entry name" value="SERINE_THREONINE-PROTEIN KINASE NEKL-3"/>
    <property type="match status" value="1"/>
</dbReference>
<accession>A0A538UAQ5</accession>
<evidence type="ECO:0000313" key="9">
    <source>
        <dbReference type="Proteomes" id="UP000319836"/>
    </source>
</evidence>
<dbReference type="PANTHER" id="PTHR43289">
    <property type="entry name" value="MITOGEN-ACTIVATED PROTEIN KINASE KINASE KINASE 20-RELATED"/>
    <property type="match status" value="1"/>
</dbReference>
<dbReference type="GO" id="GO:0005524">
    <property type="term" value="F:ATP binding"/>
    <property type="evidence" value="ECO:0007669"/>
    <property type="project" value="UniProtKB-KW"/>
</dbReference>
<comment type="caution">
    <text evidence="8">The sequence shown here is derived from an EMBL/GenBank/DDBJ whole genome shotgun (WGS) entry which is preliminary data.</text>
</comment>
<keyword evidence="4" id="KW-0067">ATP-binding</keyword>
<dbReference type="EMBL" id="VBPA01000030">
    <property type="protein sequence ID" value="TMQ72954.1"/>
    <property type="molecule type" value="Genomic_DNA"/>
</dbReference>
<dbReference type="Pfam" id="PF00069">
    <property type="entry name" value="Pkinase"/>
    <property type="match status" value="1"/>
</dbReference>
<dbReference type="AlphaFoldDB" id="A0A538UAQ5"/>
<dbReference type="PROSITE" id="PS50011">
    <property type="entry name" value="PROTEIN_KINASE_DOM"/>
    <property type="match status" value="1"/>
</dbReference>
<feature type="non-terminal residue" evidence="8">
    <location>
        <position position="614"/>
    </location>
</feature>
<evidence type="ECO:0000256" key="6">
    <source>
        <dbReference type="SAM" id="Phobius"/>
    </source>
</evidence>
<proteinExistence type="predicted"/>
<dbReference type="Gene3D" id="3.30.200.20">
    <property type="entry name" value="Phosphorylase Kinase, domain 1"/>
    <property type="match status" value="1"/>
</dbReference>
<reference evidence="8 9" key="1">
    <citation type="journal article" date="2019" name="Nat. Microbiol.">
        <title>Mediterranean grassland soil C-N compound turnover is dependent on rainfall and depth, and is mediated by genomically divergent microorganisms.</title>
        <authorList>
            <person name="Diamond S."/>
            <person name="Andeer P.F."/>
            <person name="Li Z."/>
            <person name="Crits-Christoph A."/>
            <person name="Burstein D."/>
            <person name="Anantharaman K."/>
            <person name="Lane K.R."/>
            <person name="Thomas B.C."/>
            <person name="Pan C."/>
            <person name="Northen T.R."/>
            <person name="Banfield J.F."/>
        </authorList>
    </citation>
    <scope>NUCLEOTIDE SEQUENCE [LARGE SCALE GENOMIC DNA]</scope>
    <source>
        <strain evidence="8">WS_10</strain>
    </source>
</reference>
<evidence type="ECO:0000256" key="3">
    <source>
        <dbReference type="ARBA" id="ARBA00022777"/>
    </source>
</evidence>
<feature type="transmembrane region" description="Helical" evidence="6">
    <location>
        <begin position="550"/>
        <end position="572"/>
    </location>
</feature>
<evidence type="ECO:0000256" key="4">
    <source>
        <dbReference type="ARBA" id="ARBA00022840"/>
    </source>
</evidence>
<feature type="region of interest" description="Disordered" evidence="5">
    <location>
        <begin position="231"/>
        <end position="254"/>
    </location>
</feature>
<keyword evidence="8" id="KW-0723">Serine/threonine-protein kinase</keyword>
<dbReference type="PROSITE" id="PS00108">
    <property type="entry name" value="PROTEIN_KINASE_ST"/>
    <property type="match status" value="1"/>
</dbReference>
<keyword evidence="6" id="KW-0472">Membrane</keyword>
<keyword evidence="6" id="KW-0812">Transmembrane</keyword>
<dbReference type="CDD" id="cd14014">
    <property type="entry name" value="STKc_PknB_like"/>
    <property type="match status" value="1"/>
</dbReference>
<gene>
    <name evidence="8" type="ORF">E6K80_01395</name>
</gene>
<evidence type="ECO:0000256" key="1">
    <source>
        <dbReference type="ARBA" id="ARBA00022679"/>
    </source>
</evidence>
<dbReference type="Gene3D" id="1.10.510.10">
    <property type="entry name" value="Transferase(Phosphotransferase) domain 1"/>
    <property type="match status" value="1"/>
</dbReference>
<dbReference type="GO" id="GO:0004674">
    <property type="term" value="F:protein serine/threonine kinase activity"/>
    <property type="evidence" value="ECO:0007669"/>
    <property type="project" value="UniProtKB-KW"/>
</dbReference>
<dbReference type="InterPro" id="IPR008271">
    <property type="entry name" value="Ser/Thr_kinase_AS"/>
</dbReference>
<sequence length="614" mass="66866">MPLERDDDAPTQPISHGLTREHGRFLPGYVLANRFRIVALAGRGGMGDVYRADDLKIGQPVALKFLPADLERDPERLQRLLGEVRVARQVSHPNVCRVYDVAEFGGHHFISMEYVDGEDLAALLRRIGRLPPEKALDLTRHIAAGLAAAHVQGIVHRDLKPANIMLDGRGRARITDFGLAAAAEAIRGKDAQSGTPAYMAPEQRAGGVITPRTDVYALGLVVFEMLTGRRPLGRSATPDSRPRDDQMATRPSSFVPGIDPAVDAVILRCLEADPARRPASAVQLLAALPGGDPLEAALRAGETPSPEMVAAAGEEGSLASGKAWGLFGLSLLAGAAAIFLGARATGLDQVPITRGPDALRERAYEIARRLGDDVPPHAVEWWFALDDGYAEWSLRRPHAPRLAEVRPSAFRFNYRQSPEPIVPTAMFWPTRRDPAPAWSGDSYVGLDPQGGLLEFSRLARQVSSDSGRAAPVDWGPLLALTHIDPHGLRTAEPLWTPDVPSDMRAAWVTEDGRGPLRLEAAAWRGKPVWLRTIARWERAERDSAATPRGYLGFAFFVAIVVAMLIAFGALARHNLRLGRSDRRGALRAAVAVFVGFAFSNSLVLRWAFDPIHLW</sequence>